<evidence type="ECO:0000256" key="4">
    <source>
        <dbReference type="ARBA" id="ARBA00022475"/>
    </source>
</evidence>
<gene>
    <name evidence="11" type="primary">secG</name>
    <name evidence="11" type="ORF">IPP15_03725</name>
</gene>
<evidence type="ECO:0000256" key="6">
    <source>
        <dbReference type="ARBA" id="ARBA00022927"/>
    </source>
</evidence>
<evidence type="ECO:0000256" key="3">
    <source>
        <dbReference type="ARBA" id="ARBA00022448"/>
    </source>
</evidence>
<dbReference type="NCBIfam" id="TIGR00810">
    <property type="entry name" value="secG"/>
    <property type="match status" value="1"/>
</dbReference>
<keyword evidence="3 10" id="KW-0813">Transport</keyword>
<evidence type="ECO:0000256" key="9">
    <source>
        <dbReference type="ARBA" id="ARBA00023136"/>
    </source>
</evidence>
<dbReference type="PANTHER" id="PTHR34182">
    <property type="entry name" value="PROTEIN-EXPORT MEMBRANE PROTEIN SECG"/>
    <property type="match status" value="1"/>
</dbReference>
<proteinExistence type="inferred from homology"/>
<dbReference type="Pfam" id="PF03840">
    <property type="entry name" value="SecG"/>
    <property type="match status" value="1"/>
</dbReference>
<organism evidence="11 12">
    <name type="scientific">Candidatus Opimibacter skivensis</name>
    <dbReference type="NCBI Taxonomy" id="2982028"/>
    <lineage>
        <taxon>Bacteria</taxon>
        <taxon>Pseudomonadati</taxon>
        <taxon>Bacteroidota</taxon>
        <taxon>Saprospiria</taxon>
        <taxon>Saprospirales</taxon>
        <taxon>Saprospiraceae</taxon>
        <taxon>Candidatus Opimibacter</taxon>
    </lineage>
</organism>
<evidence type="ECO:0000256" key="2">
    <source>
        <dbReference type="ARBA" id="ARBA00008445"/>
    </source>
</evidence>
<comment type="function">
    <text evidence="10">Involved in protein export. Participates in an early event of protein translocation.</text>
</comment>
<evidence type="ECO:0000256" key="7">
    <source>
        <dbReference type="ARBA" id="ARBA00022989"/>
    </source>
</evidence>
<comment type="subcellular location">
    <subcellularLocation>
        <location evidence="1 10">Cell membrane</location>
        <topology evidence="1 10">Multi-pass membrane protein</topology>
    </subcellularLocation>
</comment>
<dbReference type="PANTHER" id="PTHR34182:SF1">
    <property type="entry name" value="PROTEIN-EXPORT MEMBRANE PROTEIN SECG"/>
    <property type="match status" value="1"/>
</dbReference>
<dbReference type="InterPro" id="IPR004692">
    <property type="entry name" value="SecG"/>
</dbReference>
<comment type="caution">
    <text evidence="10">Lacks conserved residue(s) required for the propagation of feature annotation.</text>
</comment>
<keyword evidence="5 10" id="KW-0812">Transmembrane</keyword>
<keyword evidence="7 10" id="KW-1133">Transmembrane helix</keyword>
<dbReference type="EMBL" id="JADKGY010000001">
    <property type="protein sequence ID" value="MBK9981527.1"/>
    <property type="molecule type" value="Genomic_DNA"/>
</dbReference>
<evidence type="ECO:0000256" key="8">
    <source>
        <dbReference type="ARBA" id="ARBA00023010"/>
    </source>
</evidence>
<evidence type="ECO:0000256" key="10">
    <source>
        <dbReference type="RuleBase" id="RU365087"/>
    </source>
</evidence>
<sequence>MLKVLTIFIALVCVLLMAVILIQNPKGGGVDSTFGGQSANQMFGAARSVDFIEKLTWGLAATLFALCIFASFFAK</sequence>
<protein>
    <recommendedName>
        <fullName evidence="10">Protein-export membrane protein SecG</fullName>
    </recommendedName>
</protein>
<comment type="similarity">
    <text evidence="2 10">Belongs to the SecG family.</text>
</comment>
<dbReference type="Proteomes" id="UP000808337">
    <property type="component" value="Unassembled WGS sequence"/>
</dbReference>
<keyword evidence="8 10" id="KW-0811">Translocation</keyword>
<dbReference type="GO" id="GO:0043952">
    <property type="term" value="P:protein transport by the Sec complex"/>
    <property type="evidence" value="ECO:0007669"/>
    <property type="project" value="TreeGrafter"/>
</dbReference>
<dbReference type="GO" id="GO:0005886">
    <property type="term" value="C:plasma membrane"/>
    <property type="evidence" value="ECO:0007669"/>
    <property type="project" value="UniProtKB-SubCell"/>
</dbReference>
<evidence type="ECO:0000256" key="1">
    <source>
        <dbReference type="ARBA" id="ARBA00004651"/>
    </source>
</evidence>
<evidence type="ECO:0000313" key="12">
    <source>
        <dbReference type="Proteomes" id="UP000808337"/>
    </source>
</evidence>
<dbReference type="GO" id="GO:0015450">
    <property type="term" value="F:protein-transporting ATPase activity"/>
    <property type="evidence" value="ECO:0007669"/>
    <property type="project" value="UniProtKB-UniRule"/>
</dbReference>
<keyword evidence="9 10" id="KW-0472">Membrane</keyword>
<comment type="caution">
    <text evidence="11">The sequence shown here is derived from an EMBL/GenBank/DDBJ whole genome shotgun (WGS) entry which is preliminary data.</text>
</comment>
<dbReference type="AlphaFoldDB" id="A0A9D7SR58"/>
<feature type="transmembrane region" description="Helical" evidence="10">
    <location>
        <begin position="55"/>
        <end position="74"/>
    </location>
</feature>
<dbReference type="GO" id="GO:0065002">
    <property type="term" value="P:intracellular protein transmembrane transport"/>
    <property type="evidence" value="ECO:0007669"/>
    <property type="project" value="TreeGrafter"/>
</dbReference>
<reference evidence="11 12" key="1">
    <citation type="submission" date="2020-10" db="EMBL/GenBank/DDBJ databases">
        <title>Connecting structure to function with the recovery of over 1000 high-quality activated sludge metagenome-assembled genomes encoding full-length rRNA genes using long-read sequencing.</title>
        <authorList>
            <person name="Singleton C.M."/>
            <person name="Petriglieri F."/>
            <person name="Kristensen J.M."/>
            <person name="Kirkegaard R.H."/>
            <person name="Michaelsen T.Y."/>
            <person name="Andersen M.H."/>
            <person name="Karst S.M."/>
            <person name="Dueholm M.S."/>
            <person name="Nielsen P.H."/>
            <person name="Albertsen M."/>
        </authorList>
    </citation>
    <scope>NUCLEOTIDE SEQUENCE [LARGE SCALE GENOMIC DNA]</scope>
    <source>
        <strain evidence="11">Ribe_18-Q3-R11-54_MAXAC.273</strain>
    </source>
</reference>
<evidence type="ECO:0000313" key="11">
    <source>
        <dbReference type="EMBL" id="MBK9981527.1"/>
    </source>
</evidence>
<keyword evidence="6 10" id="KW-0653">Protein transport</keyword>
<name>A0A9D7SR58_9BACT</name>
<dbReference type="PRINTS" id="PR01651">
    <property type="entry name" value="SECGEXPORT"/>
</dbReference>
<accession>A0A9D7SR58</accession>
<keyword evidence="4 10" id="KW-1003">Cell membrane</keyword>
<dbReference type="GO" id="GO:0009306">
    <property type="term" value="P:protein secretion"/>
    <property type="evidence" value="ECO:0007669"/>
    <property type="project" value="UniProtKB-UniRule"/>
</dbReference>
<evidence type="ECO:0000256" key="5">
    <source>
        <dbReference type="ARBA" id="ARBA00022692"/>
    </source>
</evidence>